<evidence type="ECO:0000313" key="2">
    <source>
        <dbReference type="Proteomes" id="UP000319449"/>
    </source>
</evidence>
<dbReference type="Proteomes" id="UP000319449">
    <property type="component" value="Unassembled WGS sequence"/>
</dbReference>
<reference evidence="1 2" key="1">
    <citation type="submission" date="2019-07" db="EMBL/GenBank/DDBJ databases">
        <title>Genomic Encyclopedia of Archaeal and Bacterial Type Strains, Phase II (KMG-II): from individual species to whole genera.</title>
        <authorList>
            <person name="Goeker M."/>
        </authorList>
    </citation>
    <scope>NUCLEOTIDE SEQUENCE [LARGE SCALE GENOMIC DNA]</scope>
    <source>
        <strain evidence="1 2">ATCC BAA-1139</strain>
    </source>
</reference>
<dbReference type="InterPro" id="IPR010260">
    <property type="entry name" value="AlpA"/>
</dbReference>
<proteinExistence type="predicted"/>
<organism evidence="1 2">
    <name type="scientific">Geobacter argillaceus</name>
    <dbReference type="NCBI Taxonomy" id="345631"/>
    <lineage>
        <taxon>Bacteria</taxon>
        <taxon>Pseudomonadati</taxon>
        <taxon>Thermodesulfobacteriota</taxon>
        <taxon>Desulfuromonadia</taxon>
        <taxon>Geobacterales</taxon>
        <taxon>Geobacteraceae</taxon>
        <taxon>Geobacter</taxon>
    </lineage>
</organism>
<name>A0A562VLA9_9BACT</name>
<comment type="caution">
    <text evidence="1">The sequence shown here is derived from an EMBL/GenBank/DDBJ whole genome shotgun (WGS) entry which is preliminary data.</text>
</comment>
<gene>
    <name evidence="1" type="ORF">JN12_02489</name>
</gene>
<dbReference type="AlphaFoldDB" id="A0A562VLA9"/>
<sequence length="75" mass="8502">MHSTLPEAGFVRLPNIIGDAKADPPIPPLYPVSRSTWWEGVRSGRYPQPVKLGPRITAWRVEDIRSLIARDMHVE</sequence>
<evidence type="ECO:0000313" key="1">
    <source>
        <dbReference type="EMBL" id="TWJ18670.1"/>
    </source>
</evidence>
<protein>
    <submittedName>
        <fullName evidence="1">AlpA family transcriptional regulator</fullName>
    </submittedName>
</protein>
<accession>A0A562VLA9</accession>
<dbReference type="EMBL" id="VLLN01000015">
    <property type="protein sequence ID" value="TWJ18670.1"/>
    <property type="molecule type" value="Genomic_DNA"/>
</dbReference>
<dbReference type="OrthoDB" id="9801242at2"/>
<dbReference type="RefSeq" id="WP_145023213.1">
    <property type="nucleotide sequence ID" value="NZ_VLLN01000015.1"/>
</dbReference>
<dbReference type="Pfam" id="PF05930">
    <property type="entry name" value="Phage_AlpA"/>
    <property type="match status" value="1"/>
</dbReference>
<keyword evidence="2" id="KW-1185">Reference proteome</keyword>